<keyword evidence="6" id="KW-1185">Reference proteome</keyword>
<dbReference type="EMBL" id="CAJJDN010000191">
    <property type="protein sequence ID" value="CAD8128561.1"/>
    <property type="molecule type" value="Genomic_DNA"/>
</dbReference>
<dbReference type="InterPro" id="IPR000217">
    <property type="entry name" value="Tubulin"/>
</dbReference>
<protein>
    <submittedName>
        <fullName evidence="5">Uncharacterized protein</fullName>
    </submittedName>
</protein>
<dbReference type="PANTHER" id="PTHR11588">
    <property type="entry name" value="TUBULIN"/>
    <property type="match status" value="1"/>
</dbReference>
<evidence type="ECO:0000256" key="3">
    <source>
        <dbReference type="ARBA" id="ARBA00022741"/>
    </source>
</evidence>
<keyword evidence="4" id="KW-0342">GTP-binding</keyword>
<proteinExistence type="inferred from homology"/>
<organism evidence="5 6">
    <name type="scientific">Paramecium sonneborni</name>
    <dbReference type="NCBI Taxonomy" id="65129"/>
    <lineage>
        <taxon>Eukaryota</taxon>
        <taxon>Sar</taxon>
        <taxon>Alveolata</taxon>
        <taxon>Ciliophora</taxon>
        <taxon>Intramacronucleata</taxon>
        <taxon>Oligohymenophorea</taxon>
        <taxon>Peniculida</taxon>
        <taxon>Parameciidae</taxon>
        <taxon>Paramecium</taxon>
    </lineage>
</organism>
<name>A0A8S1RJ58_9CILI</name>
<dbReference type="GO" id="GO:0005874">
    <property type="term" value="C:microtubule"/>
    <property type="evidence" value="ECO:0007669"/>
    <property type="project" value="UniProtKB-KW"/>
</dbReference>
<evidence type="ECO:0000256" key="1">
    <source>
        <dbReference type="ARBA" id="ARBA00009636"/>
    </source>
</evidence>
<sequence>MNSMIQRCKEIHIQNEEIIFNNHCNEKYWYSNQSQIMGSSHLDVQDIEPIQKYHKHSYLPLERIKIYFKQINRRKICSQTIFLDLVSEVETLGQFFRPDIFGMEKSYMTTAWSKGHYTRGAEFIDQVMIVVRQKAEGCDC</sequence>
<evidence type="ECO:0000256" key="4">
    <source>
        <dbReference type="ARBA" id="ARBA00023134"/>
    </source>
</evidence>
<dbReference type="GO" id="GO:0005525">
    <property type="term" value="F:GTP binding"/>
    <property type="evidence" value="ECO:0007669"/>
    <property type="project" value="UniProtKB-KW"/>
</dbReference>
<evidence type="ECO:0000313" key="6">
    <source>
        <dbReference type="Proteomes" id="UP000692954"/>
    </source>
</evidence>
<reference evidence="5" key="1">
    <citation type="submission" date="2021-01" db="EMBL/GenBank/DDBJ databases">
        <authorList>
            <consortium name="Genoscope - CEA"/>
            <person name="William W."/>
        </authorList>
    </citation>
    <scope>NUCLEOTIDE SEQUENCE</scope>
</reference>
<evidence type="ECO:0000313" key="5">
    <source>
        <dbReference type="EMBL" id="CAD8128561.1"/>
    </source>
</evidence>
<dbReference type="OrthoDB" id="5833119at2759"/>
<accession>A0A8S1RJ58</accession>
<dbReference type="Proteomes" id="UP000692954">
    <property type="component" value="Unassembled WGS sequence"/>
</dbReference>
<keyword evidence="2" id="KW-0493">Microtubule</keyword>
<comment type="caution">
    <text evidence="5">The sequence shown here is derived from an EMBL/GenBank/DDBJ whole genome shotgun (WGS) entry which is preliminary data.</text>
</comment>
<dbReference type="AlphaFoldDB" id="A0A8S1RJ58"/>
<comment type="similarity">
    <text evidence="1">Belongs to the tubulin family.</text>
</comment>
<gene>
    <name evidence="5" type="ORF">PSON_ATCC_30995.1.T1910022</name>
</gene>
<keyword evidence="3" id="KW-0547">Nucleotide-binding</keyword>
<evidence type="ECO:0000256" key="2">
    <source>
        <dbReference type="ARBA" id="ARBA00022701"/>
    </source>
</evidence>
<dbReference type="GO" id="GO:0007017">
    <property type="term" value="P:microtubule-based process"/>
    <property type="evidence" value="ECO:0007669"/>
    <property type="project" value="InterPro"/>
</dbReference>